<proteinExistence type="predicted"/>
<evidence type="ECO:0000313" key="2">
    <source>
        <dbReference type="Proteomes" id="UP001614391"/>
    </source>
</evidence>
<evidence type="ECO:0000313" key="1">
    <source>
        <dbReference type="EMBL" id="MFI9118692.1"/>
    </source>
</evidence>
<dbReference type="RefSeq" id="WP_381547874.1">
    <property type="nucleotide sequence ID" value="NZ_JBITYT010000002.1"/>
</dbReference>
<accession>A0ABW8CMA9</accession>
<keyword evidence="2" id="KW-1185">Reference proteome</keyword>
<reference evidence="1 2" key="1">
    <citation type="submission" date="2024-10" db="EMBL/GenBank/DDBJ databases">
        <title>The Natural Products Discovery Center: Release of the First 8490 Sequenced Strains for Exploring Actinobacteria Biosynthetic Diversity.</title>
        <authorList>
            <person name="Kalkreuter E."/>
            <person name="Kautsar S.A."/>
            <person name="Yang D."/>
            <person name="Bader C.D."/>
            <person name="Teijaro C.N."/>
            <person name="Fluegel L."/>
            <person name="Davis C.M."/>
            <person name="Simpson J.R."/>
            <person name="Lauterbach L."/>
            <person name="Steele A.D."/>
            <person name="Gui C."/>
            <person name="Meng S."/>
            <person name="Li G."/>
            <person name="Viehrig K."/>
            <person name="Ye F."/>
            <person name="Su P."/>
            <person name="Kiefer A.F."/>
            <person name="Nichols A."/>
            <person name="Cepeda A.J."/>
            <person name="Yan W."/>
            <person name="Fan B."/>
            <person name="Jiang Y."/>
            <person name="Adhikari A."/>
            <person name="Zheng C.-J."/>
            <person name="Schuster L."/>
            <person name="Cowan T.M."/>
            <person name="Smanski M.J."/>
            <person name="Chevrette M.G."/>
            <person name="De Carvalho L.P.S."/>
            <person name="Shen B."/>
        </authorList>
    </citation>
    <scope>NUCLEOTIDE SEQUENCE [LARGE SCALE GENOMIC DNA]</scope>
    <source>
        <strain evidence="1 2">NPDC053346</strain>
    </source>
</reference>
<sequence length="274" mass="31172">MPDALRSLDDMLTNPNGMSDDEVQRLRSEKVLGTTAVLLHQDGDAKAAELAIMLAEVVTLDLEYSETDWGVEYYEAYLEVEPHLVPQFTQENLERIEGAMRAATRKDKFTIKDLGVRPILPSVGPDWRKQLKAANGPRPTNQARRVRVEPQHPVEDGLHFTNEWEHNVYRVLKEHQARLPEHETIGIVPLAAVRVPRHTFEPDFLITYKGRAGVIEVDGPHHEGPKRASSDHSRTDLLINAGVEWVARLDVRDTTEKAEVERFVSNFLARLTRR</sequence>
<dbReference type="EMBL" id="JBITYT010000002">
    <property type="protein sequence ID" value="MFI9118692.1"/>
    <property type="molecule type" value="Genomic_DNA"/>
</dbReference>
<dbReference type="Proteomes" id="UP001614391">
    <property type="component" value="Unassembled WGS sequence"/>
</dbReference>
<name>A0ABW8CMA9_STRBI</name>
<comment type="caution">
    <text evidence="1">The sequence shown here is derived from an EMBL/GenBank/DDBJ whole genome shotgun (WGS) entry which is preliminary data.</text>
</comment>
<organism evidence="1 2">
    <name type="scientific">Streptomyces bikiniensis</name>
    <dbReference type="NCBI Taxonomy" id="1896"/>
    <lineage>
        <taxon>Bacteria</taxon>
        <taxon>Bacillati</taxon>
        <taxon>Actinomycetota</taxon>
        <taxon>Actinomycetes</taxon>
        <taxon>Kitasatosporales</taxon>
        <taxon>Streptomycetaceae</taxon>
        <taxon>Streptomyces</taxon>
    </lineage>
</organism>
<gene>
    <name evidence="1" type="ORF">ACIGW0_04660</name>
</gene>
<evidence type="ECO:0008006" key="3">
    <source>
        <dbReference type="Google" id="ProtNLM"/>
    </source>
</evidence>
<protein>
    <recommendedName>
        <fullName evidence="3">DUF559 domain-containing protein</fullName>
    </recommendedName>
</protein>